<organism evidence="3 4">
    <name type="scientific">Nannochloropsis salina CCMP1776</name>
    <dbReference type="NCBI Taxonomy" id="1027361"/>
    <lineage>
        <taxon>Eukaryota</taxon>
        <taxon>Sar</taxon>
        <taxon>Stramenopiles</taxon>
        <taxon>Ochrophyta</taxon>
        <taxon>Eustigmatophyceae</taxon>
        <taxon>Eustigmatales</taxon>
        <taxon>Monodopsidaceae</taxon>
        <taxon>Microchloropsis</taxon>
        <taxon>Microchloropsis salina</taxon>
    </lineage>
</organism>
<evidence type="ECO:0000313" key="3">
    <source>
        <dbReference type="EMBL" id="TFJ81545.1"/>
    </source>
</evidence>
<proteinExistence type="predicted"/>
<evidence type="ECO:0000256" key="1">
    <source>
        <dbReference type="SAM" id="MobiDB-lite"/>
    </source>
</evidence>
<keyword evidence="2" id="KW-0732">Signal</keyword>
<evidence type="ECO:0000313" key="4">
    <source>
        <dbReference type="Proteomes" id="UP000355283"/>
    </source>
</evidence>
<dbReference type="AlphaFoldDB" id="A0A4D9CVJ7"/>
<dbReference type="EMBL" id="SDOX01000122">
    <property type="protein sequence ID" value="TFJ81545.1"/>
    <property type="molecule type" value="Genomic_DNA"/>
</dbReference>
<name>A0A4D9CVJ7_9STRA</name>
<evidence type="ECO:0000256" key="2">
    <source>
        <dbReference type="SAM" id="SignalP"/>
    </source>
</evidence>
<protein>
    <submittedName>
        <fullName evidence="3">Uncharacterized protein</fullName>
    </submittedName>
</protein>
<dbReference type="Proteomes" id="UP000355283">
    <property type="component" value="Unassembled WGS sequence"/>
</dbReference>
<comment type="caution">
    <text evidence="3">The sequence shown here is derived from an EMBL/GenBank/DDBJ whole genome shotgun (WGS) entry which is preliminary data.</text>
</comment>
<keyword evidence="4" id="KW-1185">Reference proteome</keyword>
<sequence>MDMAGATCIFSTAPLWTALMVVGMRKVESSEREGGEGGKGEGIEGTNDGRGPWSCLDTFAATCCSMGVLLVLQPGFISPSSPPSFFPPSLPSSPASVAPTRNTTFGILMALLSALTTGKGLLMGTARKAG</sequence>
<feature type="region of interest" description="Disordered" evidence="1">
    <location>
        <begin position="29"/>
        <end position="50"/>
    </location>
</feature>
<accession>A0A4D9CVJ7</accession>
<feature type="chain" id="PRO_5020039157" evidence="2">
    <location>
        <begin position="30"/>
        <end position="130"/>
    </location>
</feature>
<feature type="compositionally biased region" description="Basic and acidic residues" evidence="1">
    <location>
        <begin position="29"/>
        <end position="42"/>
    </location>
</feature>
<feature type="signal peptide" evidence="2">
    <location>
        <begin position="1"/>
        <end position="29"/>
    </location>
</feature>
<reference evidence="3 4" key="1">
    <citation type="submission" date="2019-01" db="EMBL/GenBank/DDBJ databases">
        <title>Nuclear Genome Assembly of the Microalgal Biofuel strain Nannochloropsis salina CCMP1776.</title>
        <authorList>
            <person name="Hovde B."/>
        </authorList>
    </citation>
    <scope>NUCLEOTIDE SEQUENCE [LARGE SCALE GENOMIC DNA]</scope>
    <source>
        <strain evidence="3 4">CCMP1776</strain>
    </source>
</reference>
<gene>
    <name evidence="3" type="ORF">NSK_006797</name>
</gene>